<reference evidence="1 2" key="1">
    <citation type="journal article" date="2018" name="Nat. Biotechnol.">
        <title>A standardized bacterial taxonomy based on genome phylogeny substantially revises the tree of life.</title>
        <authorList>
            <person name="Parks D.H."/>
            <person name="Chuvochina M."/>
            <person name="Waite D.W."/>
            <person name="Rinke C."/>
            <person name="Skarshewski A."/>
            <person name="Chaumeil P.A."/>
            <person name="Hugenholtz P."/>
        </authorList>
    </citation>
    <scope>NUCLEOTIDE SEQUENCE [LARGE SCALE GENOMIC DNA]</scope>
    <source>
        <strain evidence="1">UBA10948</strain>
    </source>
</reference>
<evidence type="ECO:0000313" key="2">
    <source>
        <dbReference type="Proteomes" id="UP000263273"/>
    </source>
</evidence>
<accession>A0A354YSZ1</accession>
<dbReference type="Proteomes" id="UP000263273">
    <property type="component" value="Unassembled WGS sequence"/>
</dbReference>
<name>A0A354YSZ1_9FIRM</name>
<proteinExistence type="predicted"/>
<dbReference type="EMBL" id="DNZF01000018">
    <property type="protein sequence ID" value="HBK52440.1"/>
    <property type="molecule type" value="Genomic_DNA"/>
</dbReference>
<evidence type="ECO:0000313" key="1">
    <source>
        <dbReference type="EMBL" id="HBK52440.1"/>
    </source>
</evidence>
<protein>
    <submittedName>
        <fullName evidence="1">Uncharacterized protein</fullName>
    </submittedName>
</protein>
<dbReference type="SUPFAM" id="SSF52777">
    <property type="entry name" value="CoA-dependent acyltransferases"/>
    <property type="match status" value="1"/>
</dbReference>
<organism evidence="1 2">
    <name type="scientific">Syntrophomonas wolfei</name>
    <dbReference type="NCBI Taxonomy" id="863"/>
    <lineage>
        <taxon>Bacteria</taxon>
        <taxon>Bacillati</taxon>
        <taxon>Bacillota</taxon>
        <taxon>Clostridia</taxon>
        <taxon>Eubacteriales</taxon>
        <taxon>Syntrophomonadaceae</taxon>
        <taxon>Syntrophomonas</taxon>
    </lineage>
</organism>
<dbReference type="STRING" id="378794.GCA_001570625_02202"/>
<dbReference type="RefSeq" id="WP_061214640.1">
    <property type="nucleotide sequence ID" value="NZ_DHSN01000039.1"/>
</dbReference>
<dbReference type="AlphaFoldDB" id="A0A354YSZ1"/>
<comment type="caution">
    <text evidence="1">The sequence shown here is derived from an EMBL/GenBank/DDBJ whole genome shotgun (WGS) entry which is preliminary data.</text>
</comment>
<sequence length="93" mass="10730">MCAIAFKESEPRIPNILPVTEIDRVAYLLKYGYYNMQIQAVITFDQHLDTEVLKAAVMLSLDAEPVLGCRFVEDEKRPYWQRFLLAAPPKTKP</sequence>
<gene>
    <name evidence="1" type="ORF">DDZ44_00690</name>
</gene>